<comment type="subcellular location">
    <subcellularLocation>
        <location evidence="1">Membrane</location>
        <topology evidence="1">Multi-pass membrane protein</topology>
    </subcellularLocation>
</comment>
<dbReference type="InterPro" id="IPR020846">
    <property type="entry name" value="MFS_dom"/>
</dbReference>
<keyword evidence="3" id="KW-0813">Transport</keyword>
<evidence type="ECO:0000256" key="7">
    <source>
        <dbReference type="SAM" id="Phobius"/>
    </source>
</evidence>
<evidence type="ECO:0000256" key="2">
    <source>
        <dbReference type="ARBA" id="ARBA00010992"/>
    </source>
</evidence>
<dbReference type="PANTHER" id="PTHR48022">
    <property type="entry name" value="PLASTIDIC GLUCOSE TRANSPORTER 4"/>
    <property type="match status" value="1"/>
</dbReference>
<feature type="transmembrane region" description="Helical" evidence="7">
    <location>
        <begin position="252"/>
        <end position="273"/>
    </location>
</feature>
<feature type="transmembrane region" description="Helical" evidence="7">
    <location>
        <begin position="293"/>
        <end position="311"/>
    </location>
</feature>
<evidence type="ECO:0000256" key="1">
    <source>
        <dbReference type="ARBA" id="ARBA00004141"/>
    </source>
</evidence>
<evidence type="ECO:0000259" key="8">
    <source>
        <dbReference type="PROSITE" id="PS50850"/>
    </source>
</evidence>
<evidence type="ECO:0000256" key="5">
    <source>
        <dbReference type="ARBA" id="ARBA00022989"/>
    </source>
</evidence>
<reference evidence="9" key="1">
    <citation type="journal article" date="2023" name="Mol. Phylogenet. Evol.">
        <title>Genome-scale phylogeny and comparative genomics of the fungal order Sordariales.</title>
        <authorList>
            <person name="Hensen N."/>
            <person name="Bonometti L."/>
            <person name="Westerberg I."/>
            <person name="Brannstrom I.O."/>
            <person name="Guillou S."/>
            <person name="Cros-Aarteil S."/>
            <person name="Calhoun S."/>
            <person name="Haridas S."/>
            <person name="Kuo A."/>
            <person name="Mondo S."/>
            <person name="Pangilinan J."/>
            <person name="Riley R."/>
            <person name="LaButti K."/>
            <person name="Andreopoulos B."/>
            <person name="Lipzen A."/>
            <person name="Chen C."/>
            <person name="Yan M."/>
            <person name="Daum C."/>
            <person name="Ng V."/>
            <person name="Clum A."/>
            <person name="Steindorff A."/>
            <person name="Ohm R.A."/>
            <person name="Martin F."/>
            <person name="Silar P."/>
            <person name="Natvig D.O."/>
            <person name="Lalanne C."/>
            <person name="Gautier V."/>
            <person name="Ament-Velasquez S.L."/>
            <person name="Kruys A."/>
            <person name="Hutchinson M.I."/>
            <person name="Powell A.J."/>
            <person name="Barry K."/>
            <person name="Miller A.N."/>
            <person name="Grigoriev I.V."/>
            <person name="Debuchy R."/>
            <person name="Gladieux P."/>
            <person name="Hiltunen Thoren M."/>
            <person name="Johannesson H."/>
        </authorList>
    </citation>
    <scope>NUCLEOTIDE SEQUENCE</scope>
    <source>
        <strain evidence="9">CBS 626.80</strain>
    </source>
</reference>
<feature type="transmembrane region" description="Helical" evidence="7">
    <location>
        <begin position="101"/>
        <end position="121"/>
    </location>
</feature>
<comment type="caution">
    <text evidence="9">The sequence shown here is derived from an EMBL/GenBank/DDBJ whole genome shotgun (WGS) entry which is preliminary data.</text>
</comment>
<keyword evidence="10" id="KW-1185">Reference proteome</keyword>
<feature type="transmembrane region" description="Helical" evidence="7">
    <location>
        <begin position="418"/>
        <end position="437"/>
    </location>
</feature>
<proteinExistence type="inferred from homology"/>
<feature type="transmembrane region" description="Helical" evidence="7">
    <location>
        <begin position="133"/>
        <end position="153"/>
    </location>
</feature>
<keyword evidence="4 7" id="KW-0812">Transmembrane</keyword>
<name>A0AAN6NQN7_9PEZI</name>
<dbReference type="GO" id="GO:0005351">
    <property type="term" value="F:carbohydrate:proton symporter activity"/>
    <property type="evidence" value="ECO:0007669"/>
    <property type="project" value="TreeGrafter"/>
</dbReference>
<gene>
    <name evidence="9" type="ORF">QBC32DRAFT_377259</name>
</gene>
<evidence type="ECO:0000256" key="3">
    <source>
        <dbReference type="ARBA" id="ARBA00022448"/>
    </source>
</evidence>
<keyword evidence="5 7" id="KW-1133">Transmembrane helix</keyword>
<dbReference type="SUPFAM" id="SSF103473">
    <property type="entry name" value="MFS general substrate transporter"/>
    <property type="match status" value="1"/>
</dbReference>
<dbReference type="PANTHER" id="PTHR48022:SF29">
    <property type="entry name" value="SUGAR TRANSPORTER, PUTATIVE (AFU_ORTHOLOGUE AFUA_6G14500)-RELATED"/>
    <property type="match status" value="1"/>
</dbReference>
<dbReference type="InterPro" id="IPR005828">
    <property type="entry name" value="MFS_sugar_transport-like"/>
</dbReference>
<dbReference type="Gene3D" id="1.20.1250.20">
    <property type="entry name" value="MFS general substrate transporter like domains"/>
    <property type="match status" value="1"/>
</dbReference>
<feature type="domain" description="Major facilitator superfamily (MFS) profile" evidence="8">
    <location>
        <begin position="1"/>
        <end position="441"/>
    </location>
</feature>
<feature type="transmembrane region" description="Helical" evidence="7">
    <location>
        <begin position="35"/>
        <end position="52"/>
    </location>
</feature>
<protein>
    <submittedName>
        <fullName evidence="9">Lactose permease</fullName>
    </submittedName>
</protein>
<dbReference type="InterPro" id="IPR050360">
    <property type="entry name" value="MFS_Sugar_Transporters"/>
</dbReference>
<evidence type="ECO:0000313" key="9">
    <source>
        <dbReference type="EMBL" id="KAK3950055.1"/>
    </source>
</evidence>
<feature type="transmembrane region" description="Helical" evidence="7">
    <location>
        <begin position="318"/>
        <end position="342"/>
    </location>
</feature>
<feature type="transmembrane region" description="Helical" evidence="7">
    <location>
        <begin position="388"/>
        <end position="406"/>
    </location>
</feature>
<evidence type="ECO:0000256" key="6">
    <source>
        <dbReference type="ARBA" id="ARBA00023136"/>
    </source>
</evidence>
<accession>A0AAN6NQN7</accession>
<sequence length="491" mass="54968">MAPKDTAAVSEADLPLTALVKSDTMEWYHKAKLRWLYVVLFFCCYAAEWASGMDSAVMNSIQALPAWKAFFDNPEMGALGLLTSIHAAFSTNTSMFLASRWLLGFGIPFSLVNSSALLAELAHPNDRPTLTSLFNATWSVGAILAAAVTYAAANISGNWSWRLPSLLQIVPSVLQLIFLQFCPESPRWLTSKDRHGEAWGIMMKYHSEGTNGKEFARIEHAQIASTLAEEQRLKSPFIFGDIFRDAPIRKRFGIAAVVGFFTQWSGNALISFYTPVILNAIGITDGTTQQLIILGWTCWGLVVAVPMSAVVPRFGGRTMFLCCTTGATLVYIVWTVSCATAMSDKTLAAAIPVLVAMFLYTPAYSMGWDTLTYTYISELFPFHQRSQGLAMTQITSRFALFLNLYVNPIAISKIGWKYFVVYCVWITIETITVYFCFPETQGKTLEELSFMWEDDEVRDRVRRRFEHRFAIPLRELGPIKEASEEDTEEAV</sequence>
<evidence type="ECO:0000313" key="10">
    <source>
        <dbReference type="Proteomes" id="UP001303222"/>
    </source>
</evidence>
<feature type="transmembrane region" description="Helical" evidence="7">
    <location>
        <begin position="348"/>
        <end position="367"/>
    </location>
</feature>
<reference evidence="9" key="2">
    <citation type="submission" date="2023-06" db="EMBL/GenBank/DDBJ databases">
        <authorList>
            <consortium name="Lawrence Berkeley National Laboratory"/>
            <person name="Mondo S.J."/>
            <person name="Hensen N."/>
            <person name="Bonometti L."/>
            <person name="Westerberg I."/>
            <person name="Brannstrom I.O."/>
            <person name="Guillou S."/>
            <person name="Cros-Aarteil S."/>
            <person name="Calhoun S."/>
            <person name="Haridas S."/>
            <person name="Kuo A."/>
            <person name="Pangilinan J."/>
            <person name="Riley R."/>
            <person name="Labutti K."/>
            <person name="Andreopoulos B."/>
            <person name="Lipzen A."/>
            <person name="Chen C."/>
            <person name="Yanf M."/>
            <person name="Daum C."/>
            <person name="Ng V."/>
            <person name="Clum A."/>
            <person name="Steindorff A."/>
            <person name="Ohm R."/>
            <person name="Martin F."/>
            <person name="Silar P."/>
            <person name="Natvig D."/>
            <person name="Lalanne C."/>
            <person name="Gautier V."/>
            <person name="Ament-Velasquez S.L."/>
            <person name="Kruys A."/>
            <person name="Hutchinson M.I."/>
            <person name="Powell A.J."/>
            <person name="Barry K."/>
            <person name="Miller A.N."/>
            <person name="Grigoriev I.V."/>
            <person name="Debuchy R."/>
            <person name="Gladieux P."/>
            <person name="Thoren M.H."/>
            <person name="Johannesson H."/>
        </authorList>
    </citation>
    <scope>NUCLEOTIDE SEQUENCE</scope>
    <source>
        <strain evidence="9">CBS 626.80</strain>
    </source>
</reference>
<dbReference type="InterPro" id="IPR036259">
    <property type="entry name" value="MFS_trans_sf"/>
</dbReference>
<dbReference type="AlphaFoldDB" id="A0AAN6NQN7"/>
<dbReference type="Pfam" id="PF00083">
    <property type="entry name" value="Sugar_tr"/>
    <property type="match status" value="1"/>
</dbReference>
<dbReference type="EMBL" id="MU859192">
    <property type="protein sequence ID" value="KAK3950055.1"/>
    <property type="molecule type" value="Genomic_DNA"/>
</dbReference>
<keyword evidence="6 7" id="KW-0472">Membrane</keyword>
<dbReference type="Proteomes" id="UP001303222">
    <property type="component" value="Unassembled WGS sequence"/>
</dbReference>
<dbReference type="PROSITE" id="PS50850">
    <property type="entry name" value="MFS"/>
    <property type="match status" value="1"/>
</dbReference>
<organism evidence="9 10">
    <name type="scientific">Pseudoneurospora amorphoporcata</name>
    <dbReference type="NCBI Taxonomy" id="241081"/>
    <lineage>
        <taxon>Eukaryota</taxon>
        <taxon>Fungi</taxon>
        <taxon>Dikarya</taxon>
        <taxon>Ascomycota</taxon>
        <taxon>Pezizomycotina</taxon>
        <taxon>Sordariomycetes</taxon>
        <taxon>Sordariomycetidae</taxon>
        <taxon>Sordariales</taxon>
        <taxon>Sordariaceae</taxon>
        <taxon>Pseudoneurospora</taxon>
    </lineage>
</organism>
<comment type="similarity">
    <text evidence="2">Belongs to the major facilitator superfamily. Sugar transporter (TC 2.A.1.1) family.</text>
</comment>
<dbReference type="FunFam" id="1.20.1250.20:FF:000134">
    <property type="entry name" value="MFS sugar transporter protein"/>
    <property type="match status" value="1"/>
</dbReference>
<dbReference type="GO" id="GO:0016020">
    <property type="term" value="C:membrane"/>
    <property type="evidence" value="ECO:0007669"/>
    <property type="project" value="UniProtKB-SubCell"/>
</dbReference>
<evidence type="ECO:0000256" key="4">
    <source>
        <dbReference type="ARBA" id="ARBA00022692"/>
    </source>
</evidence>